<keyword evidence="12 15" id="KW-0472">Membrane</keyword>
<evidence type="ECO:0000256" key="15">
    <source>
        <dbReference type="SAM" id="Phobius"/>
    </source>
</evidence>
<dbReference type="InterPro" id="IPR036396">
    <property type="entry name" value="Cyt_P450_sf"/>
</dbReference>
<dbReference type="InterPro" id="IPR002401">
    <property type="entry name" value="Cyt_P450_E_grp-I"/>
</dbReference>
<comment type="similarity">
    <text evidence="4 14">Belongs to the cytochrome P450 family.</text>
</comment>
<keyword evidence="6 15" id="KW-0812">Transmembrane</keyword>
<evidence type="ECO:0000256" key="10">
    <source>
        <dbReference type="ARBA" id="ARBA00023004"/>
    </source>
</evidence>
<evidence type="ECO:0000256" key="3">
    <source>
        <dbReference type="ARBA" id="ARBA00004721"/>
    </source>
</evidence>
<evidence type="ECO:0000256" key="7">
    <source>
        <dbReference type="ARBA" id="ARBA00022723"/>
    </source>
</evidence>
<evidence type="ECO:0000256" key="2">
    <source>
        <dbReference type="ARBA" id="ARBA00004370"/>
    </source>
</evidence>
<accession>A0A8H5EUS8</accession>
<protein>
    <recommendedName>
        <fullName evidence="18">Cytochrome P450</fullName>
    </recommendedName>
</protein>
<dbReference type="InterPro" id="IPR017972">
    <property type="entry name" value="Cyt_P450_CS"/>
</dbReference>
<dbReference type="PANTHER" id="PTHR24305">
    <property type="entry name" value="CYTOCHROME P450"/>
    <property type="match status" value="1"/>
</dbReference>
<dbReference type="Proteomes" id="UP000541558">
    <property type="component" value="Unassembled WGS sequence"/>
</dbReference>
<dbReference type="GO" id="GO:0016020">
    <property type="term" value="C:membrane"/>
    <property type="evidence" value="ECO:0007669"/>
    <property type="project" value="UniProtKB-SubCell"/>
</dbReference>
<evidence type="ECO:0008006" key="18">
    <source>
        <dbReference type="Google" id="ProtNLM"/>
    </source>
</evidence>
<dbReference type="Pfam" id="PF00067">
    <property type="entry name" value="p450"/>
    <property type="match status" value="1"/>
</dbReference>
<gene>
    <name evidence="16" type="ORF">D9611_008497</name>
</gene>
<evidence type="ECO:0000256" key="12">
    <source>
        <dbReference type="ARBA" id="ARBA00023136"/>
    </source>
</evidence>
<evidence type="ECO:0000313" key="16">
    <source>
        <dbReference type="EMBL" id="KAF5313315.1"/>
    </source>
</evidence>
<comment type="subcellular location">
    <subcellularLocation>
        <location evidence="2">Membrane</location>
    </subcellularLocation>
</comment>
<evidence type="ECO:0000256" key="14">
    <source>
        <dbReference type="RuleBase" id="RU000461"/>
    </source>
</evidence>
<keyword evidence="9 14" id="KW-0560">Oxidoreductase</keyword>
<keyword evidence="17" id="KW-1185">Reference proteome</keyword>
<dbReference type="PROSITE" id="PS00086">
    <property type="entry name" value="CYTOCHROME_P450"/>
    <property type="match status" value="1"/>
</dbReference>
<comment type="caution">
    <text evidence="16">The sequence shown here is derived from an EMBL/GenBank/DDBJ whole genome shotgun (WGS) entry which is preliminary data.</text>
</comment>
<keyword evidence="7 13" id="KW-0479">Metal-binding</keyword>
<dbReference type="PRINTS" id="PR00385">
    <property type="entry name" value="P450"/>
</dbReference>
<organism evidence="16 17">
    <name type="scientific">Ephemerocybe angulata</name>
    <dbReference type="NCBI Taxonomy" id="980116"/>
    <lineage>
        <taxon>Eukaryota</taxon>
        <taxon>Fungi</taxon>
        <taxon>Dikarya</taxon>
        <taxon>Basidiomycota</taxon>
        <taxon>Agaricomycotina</taxon>
        <taxon>Agaricomycetes</taxon>
        <taxon>Agaricomycetidae</taxon>
        <taxon>Agaricales</taxon>
        <taxon>Agaricineae</taxon>
        <taxon>Psathyrellaceae</taxon>
        <taxon>Ephemerocybe</taxon>
    </lineage>
</organism>
<evidence type="ECO:0000256" key="8">
    <source>
        <dbReference type="ARBA" id="ARBA00022989"/>
    </source>
</evidence>
<keyword evidence="10 13" id="KW-0408">Iron</keyword>
<comment type="cofactor">
    <cofactor evidence="1 13">
        <name>heme</name>
        <dbReference type="ChEBI" id="CHEBI:30413"/>
    </cofactor>
</comment>
<dbReference type="Gene3D" id="1.10.630.10">
    <property type="entry name" value="Cytochrome P450"/>
    <property type="match status" value="1"/>
</dbReference>
<evidence type="ECO:0000256" key="13">
    <source>
        <dbReference type="PIRSR" id="PIRSR602401-1"/>
    </source>
</evidence>
<dbReference type="GO" id="GO:0020037">
    <property type="term" value="F:heme binding"/>
    <property type="evidence" value="ECO:0007669"/>
    <property type="project" value="InterPro"/>
</dbReference>
<dbReference type="GO" id="GO:0004497">
    <property type="term" value="F:monooxygenase activity"/>
    <property type="evidence" value="ECO:0007669"/>
    <property type="project" value="UniProtKB-KW"/>
</dbReference>
<dbReference type="PRINTS" id="PR00463">
    <property type="entry name" value="EP450I"/>
</dbReference>
<dbReference type="OrthoDB" id="1470350at2759"/>
<comment type="pathway">
    <text evidence="3">Secondary metabolite biosynthesis; terpenoid biosynthesis.</text>
</comment>
<evidence type="ECO:0000313" key="17">
    <source>
        <dbReference type="Proteomes" id="UP000541558"/>
    </source>
</evidence>
<evidence type="ECO:0000256" key="4">
    <source>
        <dbReference type="ARBA" id="ARBA00010617"/>
    </source>
</evidence>
<evidence type="ECO:0000256" key="11">
    <source>
        <dbReference type="ARBA" id="ARBA00023033"/>
    </source>
</evidence>
<keyword evidence="11 14" id="KW-0503">Monooxygenase</keyword>
<keyword evidence="8 15" id="KW-1133">Transmembrane helix</keyword>
<proteinExistence type="inferred from homology"/>
<evidence type="ECO:0000256" key="5">
    <source>
        <dbReference type="ARBA" id="ARBA00022617"/>
    </source>
</evidence>
<feature type="transmembrane region" description="Helical" evidence="15">
    <location>
        <begin position="12"/>
        <end position="30"/>
    </location>
</feature>
<dbReference type="GO" id="GO:0005506">
    <property type="term" value="F:iron ion binding"/>
    <property type="evidence" value="ECO:0007669"/>
    <property type="project" value="InterPro"/>
</dbReference>
<reference evidence="16 17" key="1">
    <citation type="journal article" date="2020" name="ISME J.">
        <title>Uncovering the hidden diversity of litter-decomposition mechanisms in mushroom-forming fungi.</title>
        <authorList>
            <person name="Floudas D."/>
            <person name="Bentzer J."/>
            <person name="Ahren D."/>
            <person name="Johansson T."/>
            <person name="Persson P."/>
            <person name="Tunlid A."/>
        </authorList>
    </citation>
    <scope>NUCLEOTIDE SEQUENCE [LARGE SCALE GENOMIC DNA]</scope>
    <source>
        <strain evidence="16 17">CBS 175.51</strain>
    </source>
</reference>
<feature type="binding site" description="axial binding residue" evidence="13">
    <location>
        <position position="480"/>
    </location>
    <ligand>
        <name>heme</name>
        <dbReference type="ChEBI" id="CHEBI:30413"/>
    </ligand>
    <ligandPart>
        <name>Fe</name>
        <dbReference type="ChEBI" id="CHEBI:18248"/>
    </ligandPart>
</feature>
<dbReference type="SUPFAM" id="SSF48264">
    <property type="entry name" value="Cytochrome P450"/>
    <property type="match status" value="1"/>
</dbReference>
<name>A0A8H5EUS8_9AGAR</name>
<dbReference type="EMBL" id="JAACJK010000224">
    <property type="protein sequence ID" value="KAF5313315.1"/>
    <property type="molecule type" value="Genomic_DNA"/>
</dbReference>
<dbReference type="InterPro" id="IPR050121">
    <property type="entry name" value="Cytochrome_P450_monoxygenase"/>
</dbReference>
<evidence type="ECO:0000256" key="1">
    <source>
        <dbReference type="ARBA" id="ARBA00001971"/>
    </source>
</evidence>
<evidence type="ECO:0000256" key="6">
    <source>
        <dbReference type="ARBA" id="ARBA00022692"/>
    </source>
</evidence>
<sequence>MASYLPVLAESNTLLLAAVPIATAALWYTLRQRRSDLNALKGPHCDSWLYGNVHTVLGAELGQLEREWQSQFGDMVRLQGPFNNPVLLVMDPKGMQHVFQNSVDNFRLDRERNFFSEILLGNSLPVIDSDQHKRQRKILLPGFSAAEVKSHLPVFTVDANKLVDKWKKQIDNAGNGTAAVINTTSDMTKATLDAIGIVAFDYSFNALDDGENELTQAYQDILFSLFGKPKPQDELALSFLSILPDSVARAFLAKAPIPKLQRAKAATALADGLIERSLKDKQIQASVEHDKSKKDILSLISRAYTSDNIKMRLSDSEMVSTMKTMILAGNDTTSTSLTWALYELANHPEFQADLRREIQEKNTWEPSFKDLENMPLLNATIMETLRMQPSLGTVYRQAAVDELIPLSTPLKLKDGRTITDLPVPKGTKLLVSIDAYNRHPDVWGADSGEFNPRRWLDADGKVGTSGYNDAMTFGHGARRCLGWRFAVLEMQAFLFQVIGHLEFAPSAGSKKVIRMGGAILTPIVPEEFEKGAQMPLTISYAKMD</sequence>
<evidence type="ECO:0000256" key="9">
    <source>
        <dbReference type="ARBA" id="ARBA00023002"/>
    </source>
</evidence>
<keyword evidence="5 13" id="KW-0349">Heme</keyword>
<dbReference type="InterPro" id="IPR001128">
    <property type="entry name" value="Cyt_P450"/>
</dbReference>
<dbReference type="GO" id="GO:0016705">
    <property type="term" value="F:oxidoreductase activity, acting on paired donors, with incorporation or reduction of molecular oxygen"/>
    <property type="evidence" value="ECO:0007669"/>
    <property type="project" value="InterPro"/>
</dbReference>
<dbReference type="AlphaFoldDB" id="A0A8H5EUS8"/>
<dbReference type="PANTHER" id="PTHR24305:SF166">
    <property type="entry name" value="CYTOCHROME P450 12A4, MITOCHONDRIAL-RELATED"/>
    <property type="match status" value="1"/>
</dbReference>